<evidence type="ECO:0008006" key="3">
    <source>
        <dbReference type="Google" id="ProtNLM"/>
    </source>
</evidence>
<dbReference type="EMBL" id="BAAAKJ010000215">
    <property type="protein sequence ID" value="GAA1399236.1"/>
    <property type="molecule type" value="Genomic_DNA"/>
</dbReference>
<gene>
    <name evidence="1" type="ORF">GCM10009639_38700</name>
</gene>
<keyword evidence="2" id="KW-1185">Reference proteome</keyword>
<organism evidence="1 2">
    <name type="scientific">Kitasatospora putterlickiae</name>
    <dbReference type="NCBI Taxonomy" id="221725"/>
    <lineage>
        <taxon>Bacteria</taxon>
        <taxon>Bacillati</taxon>
        <taxon>Actinomycetota</taxon>
        <taxon>Actinomycetes</taxon>
        <taxon>Kitasatosporales</taxon>
        <taxon>Streptomycetaceae</taxon>
        <taxon>Kitasatospora</taxon>
    </lineage>
</organism>
<evidence type="ECO:0000313" key="1">
    <source>
        <dbReference type="EMBL" id="GAA1399236.1"/>
    </source>
</evidence>
<proteinExistence type="predicted"/>
<dbReference type="SUPFAM" id="SSF54427">
    <property type="entry name" value="NTF2-like"/>
    <property type="match status" value="1"/>
</dbReference>
<protein>
    <recommendedName>
        <fullName evidence="3">RNA polymerase ECF-subfamily sigma factor</fullName>
    </recommendedName>
</protein>
<name>A0ABN1Y8Q1_9ACTN</name>
<sequence>MLGSTKVSRLVLGLVSKWVTAEASVEFTLVNGEPGLVWYSRPGVIGGVMAFAVADGRITEAYAVVNPEKLTHLNATPEA</sequence>
<dbReference type="InterPro" id="IPR032710">
    <property type="entry name" value="NTF2-like_dom_sf"/>
</dbReference>
<dbReference type="Proteomes" id="UP001499863">
    <property type="component" value="Unassembled WGS sequence"/>
</dbReference>
<reference evidence="1 2" key="1">
    <citation type="journal article" date="2019" name="Int. J. Syst. Evol. Microbiol.">
        <title>The Global Catalogue of Microorganisms (GCM) 10K type strain sequencing project: providing services to taxonomists for standard genome sequencing and annotation.</title>
        <authorList>
            <consortium name="The Broad Institute Genomics Platform"/>
            <consortium name="The Broad Institute Genome Sequencing Center for Infectious Disease"/>
            <person name="Wu L."/>
            <person name="Ma J."/>
        </authorList>
    </citation>
    <scope>NUCLEOTIDE SEQUENCE [LARGE SCALE GENOMIC DNA]</scope>
    <source>
        <strain evidence="1 2">JCM 12393</strain>
    </source>
</reference>
<comment type="caution">
    <text evidence="1">The sequence shown here is derived from an EMBL/GenBank/DDBJ whole genome shotgun (WGS) entry which is preliminary data.</text>
</comment>
<accession>A0ABN1Y8Q1</accession>
<evidence type="ECO:0000313" key="2">
    <source>
        <dbReference type="Proteomes" id="UP001499863"/>
    </source>
</evidence>